<evidence type="ECO:0000259" key="1">
    <source>
        <dbReference type="Pfam" id="PF07714"/>
    </source>
</evidence>
<dbReference type="Pfam" id="PF07714">
    <property type="entry name" value="PK_Tyr_Ser-Thr"/>
    <property type="match status" value="1"/>
</dbReference>
<reference evidence="2 3" key="1">
    <citation type="submission" date="2018-06" db="EMBL/GenBank/DDBJ databases">
        <title>Comparative genomics reveals the genomic features of Rhizophagus irregularis, R. cerebriforme, R. diaphanum and Gigaspora rosea, and their symbiotic lifestyle signature.</title>
        <authorList>
            <person name="Morin E."/>
            <person name="San Clemente H."/>
            <person name="Chen E.C.H."/>
            <person name="De La Providencia I."/>
            <person name="Hainaut M."/>
            <person name="Kuo A."/>
            <person name="Kohler A."/>
            <person name="Murat C."/>
            <person name="Tang N."/>
            <person name="Roy S."/>
            <person name="Loubradou J."/>
            <person name="Henrissat B."/>
            <person name="Grigoriev I.V."/>
            <person name="Corradi N."/>
            <person name="Roux C."/>
            <person name="Martin F.M."/>
        </authorList>
    </citation>
    <scope>NUCLEOTIDE SEQUENCE [LARGE SCALE GENOMIC DNA]</scope>
    <source>
        <strain evidence="2 3">DAOM 227022</strain>
    </source>
</reference>
<dbReference type="Gene3D" id="1.10.510.10">
    <property type="entry name" value="Transferase(Phosphotransferase) domain 1"/>
    <property type="match status" value="1"/>
</dbReference>
<sequence>MEYVDGVELYNEKLHTVTCSSECHQIGGVWLSKRIEEASKLQLKLFDVVPYIDSKILTNSKNKTKLDEKSDVYSVCVLLWEISSGTPSFYKKTNNIDLIYEITQGQRETIVPDTPNNYANIYTGITTVNW</sequence>
<evidence type="ECO:0000313" key="3">
    <source>
        <dbReference type="Proteomes" id="UP000265703"/>
    </source>
</evidence>
<comment type="caution">
    <text evidence="2">The sequence shown here is derived from an EMBL/GenBank/DDBJ whole genome shotgun (WGS) entry which is preliminary data.</text>
</comment>
<dbReference type="Proteomes" id="UP000265703">
    <property type="component" value="Unassembled WGS sequence"/>
</dbReference>
<organism evidence="2 3">
    <name type="scientific">Glomus cerebriforme</name>
    <dbReference type="NCBI Taxonomy" id="658196"/>
    <lineage>
        <taxon>Eukaryota</taxon>
        <taxon>Fungi</taxon>
        <taxon>Fungi incertae sedis</taxon>
        <taxon>Mucoromycota</taxon>
        <taxon>Glomeromycotina</taxon>
        <taxon>Glomeromycetes</taxon>
        <taxon>Glomerales</taxon>
        <taxon>Glomeraceae</taxon>
        <taxon>Glomus</taxon>
    </lineage>
</organism>
<dbReference type="GO" id="GO:0004672">
    <property type="term" value="F:protein kinase activity"/>
    <property type="evidence" value="ECO:0007669"/>
    <property type="project" value="InterPro"/>
</dbReference>
<name>A0A397SEX3_9GLOM</name>
<proteinExistence type="predicted"/>
<dbReference type="SUPFAM" id="SSF56112">
    <property type="entry name" value="Protein kinase-like (PK-like)"/>
    <property type="match status" value="1"/>
</dbReference>
<dbReference type="OrthoDB" id="2353542at2759"/>
<evidence type="ECO:0000313" key="2">
    <source>
        <dbReference type="EMBL" id="RIA82527.1"/>
    </source>
</evidence>
<keyword evidence="3" id="KW-1185">Reference proteome</keyword>
<dbReference type="AlphaFoldDB" id="A0A397SEX3"/>
<dbReference type="STRING" id="658196.A0A397SEX3"/>
<accession>A0A397SEX3</accession>
<feature type="domain" description="Serine-threonine/tyrosine-protein kinase catalytic" evidence="1">
    <location>
        <begin position="62"/>
        <end position="121"/>
    </location>
</feature>
<protein>
    <recommendedName>
        <fullName evidence="1">Serine-threonine/tyrosine-protein kinase catalytic domain-containing protein</fullName>
    </recommendedName>
</protein>
<dbReference type="InterPro" id="IPR011009">
    <property type="entry name" value="Kinase-like_dom_sf"/>
</dbReference>
<dbReference type="EMBL" id="QKYT01000657">
    <property type="protein sequence ID" value="RIA82527.1"/>
    <property type="molecule type" value="Genomic_DNA"/>
</dbReference>
<dbReference type="InterPro" id="IPR001245">
    <property type="entry name" value="Ser-Thr/Tyr_kinase_cat_dom"/>
</dbReference>
<gene>
    <name evidence="2" type="ORF">C1645_835224</name>
</gene>